<evidence type="ECO:0000313" key="2">
    <source>
        <dbReference type="Proteomes" id="UP000054771"/>
    </source>
</evidence>
<protein>
    <submittedName>
        <fullName evidence="1">Uncharacterized protein</fullName>
    </submittedName>
</protein>
<gene>
    <name evidence="1" type="ORF">ASPCAL00008</name>
</gene>
<sequence length="240" mass="26356">MMQYERYSAILTSIRRRTSAGKVSRIITKTPRVITSTYANSDISTARTKPLLQAINQSIISNALSATMKAQFLGLLSLLAVPNLVQAKCQLHNQIEDDERGVETNEDLCKKQGEGDWSFTLDISEVGVPTFDGDNAFAGISGNSAFILYDNDCNRLGVYGPDNEGNDCGTPYQIVEDFLDYEIIITSVFLDVGDPDFTYEYGAGAYMIGENDDECHDMSSGLYAHQGCRTHFPLNGDGSN</sequence>
<proteinExistence type="predicted"/>
<keyword evidence="2" id="KW-1185">Reference proteome</keyword>
<reference evidence="2" key="1">
    <citation type="journal article" date="2016" name="Genome Announc.">
        <title>Draft genome sequences of fungus Aspergillus calidoustus.</title>
        <authorList>
            <person name="Horn F."/>
            <person name="Linde J."/>
            <person name="Mattern D.J."/>
            <person name="Walther G."/>
            <person name="Guthke R."/>
            <person name="Scherlach K."/>
            <person name="Martin K."/>
            <person name="Brakhage A.A."/>
            <person name="Petzke L."/>
            <person name="Valiante V."/>
        </authorList>
    </citation>
    <scope>NUCLEOTIDE SEQUENCE [LARGE SCALE GENOMIC DNA]</scope>
    <source>
        <strain evidence="2">SF006504</strain>
    </source>
</reference>
<organism evidence="1 2">
    <name type="scientific">Aspergillus calidoustus</name>
    <dbReference type="NCBI Taxonomy" id="454130"/>
    <lineage>
        <taxon>Eukaryota</taxon>
        <taxon>Fungi</taxon>
        <taxon>Dikarya</taxon>
        <taxon>Ascomycota</taxon>
        <taxon>Pezizomycotina</taxon>
        <taxon>Eurotiomycetes</taxon>
        <taxon>Eurotiomycetidae</taxon>
        <taxon>Eurotiales</taxon>
        <taxon>Aspergillaceae</taxon>
        <taxon>Aspergillus</taxon>
        <taxon>Aspergillus subgen. Nidulantes</taxon>
    </lineage>
</organism>
<dbReference type="EMBL" id="CDMC01000001">
    <property type="protein sequence ID" value="CEL00406.1"/>
    <property type="molecule type" value="Genomic_DNA"/>
</dbReference>
<dbReference type="AlphaFoldDB" id="A0A0U5FMM2"/>
<name>A0A0U5FMM2_ASPCI</name>
<dbReference type="OrthoDB" id="2218962at2759"/>
<accession>A0A0U5FMM2</accession>
<dbReference type="Proteomes" id="UP000054771">
    <property type="component" value="Unassembled WGS sequence"/>
</dbReference>
<dbReference type="STRING" id="454130.A0A0U5FMM2"/>
<evidence type="ECO:0000313" key="1">
    <source>
        <dbReference type="EMBL" id="CEL00406.1"/>
    </source>
</evidence>